<dbReference type="Proteomes" id="UP001221328">
    <property type="component" value="Unassembled WGS sequence"/>
</dbReference>
<protein>
    <submittedName>
        <fullName evidence="2">DUF6087 family protein</fullName>
    </submittedName>
</protein>
<comment type="caution">
    <text evidence="2">The sequence shown here is derived from an EMBL/GenBank/DDBJ whole genome shotgun (WGS) entry which is preliminary data.</text>
</comment>
<keyword evidence="3" id="KW-1185">Reference proteome</keyword>
<dbReference type="EMBL" id="JAQOSK010000001">
    <property type="protein sequence ID" value="MDC2953016.1"/>
    <property type="molecule type" value="Genomic_DNA"/>
</dbReference>
<evidence type="ECO:0000313" key="2">
    <source>
        <dbReference type="EMBL" id="MDC2953016.1"/>
    </source>
</evidence>
<organism evidence="2 3">
    <name type="scientific">Streptomyces gilvifuscus</name>
    <dbReference type="NCBI Taxonomy" id="1550617"/>
    <lineage>
        <taxon>Bacteria</taxon>
        <taxon>Bacillati</taxon>
        <taxon>Actinomycetota</taxon>
        <taxon>Actinomycetes</taxon>
        <taxon>Kitasatosporales</taxon>
        <taxon>Streptomycetaceae</taxon>
        <taxon>Streptomyces</taxon>
    </lineage>
</organism>
<dbReference type="InterPro" id="IPR045733">
    <property type="entry name" value="DUF6087"/>
</dbReference>
<reference evidence="2 3" key="1">
    <citation type="journal article" date="2015" name="Int. J. Syst. Evol. Microbiol.">
        <title>Streptomyces gilvifuscus sp. nov., an actinomycete that produces antibacterial compounds isolated from soil.</title>
        <authorList>
            <person name="Nguyen T.M."/>
            <person name="Kim J."/>
        </authorList>
    </citation>
    <scope>NUCLEOTIDE SEQUENCE [LARGE SCALE GENOMIC DNA]</scope>
    <source>
        <strain evidence="2 3">T113</strain>
    </source>
</reference>
<name>A0ABT5FKH6_9ACTN</name>
<proteinExistence type="predicted"/>
<accession>A0ABT5FKH6</accession>
<gene>
    <name evidence="2" type="ORF">PO587_00935</name>
</gene>
<feature type="region of interest" description="Disordered" evidence="1">
    <location>
        <begin position="1"/>
        <end position="38"/>
    </location>
</feature>
<dbReference type="RefSeq" id="WP_272173722.1">
    <property type="nucleotide sequence ID" value="NZ_JAQOSK010000001.1"/>
</dbReference>
<sequence>MDADDPLSAYSKRRRPPMDIFRRHRPFHGGAGHLRPDGPRVLEEWDDFAYQVVGTAPNLAAAQEWVNELHSDDDSATPG</sequence>
<dbReference type="Pfam" id="PF19565">
    <property type="entry name" value="DUF6087"/>
    <property type="match status" value="1"/>
</dbReference>
<evidence type="ECO:0000313" key="3">
    <source>
        <dbReference type="Proteomes" id="UP001221328"/>
    </source>
</evidence>
<evidence type="ECO:0000256" key="1">
    <source>
        <dbReference type="SAM" id="MobiDB-lite"/>
    </source>
</evidence>